<keyword evidence="2" id="KW-1185">Reference proteome</keyword>
<evidence type="ECO:0000313" key="2">
    <source>
        <dbReference type="Proteomes" id="UP000320176"/>
    </source>
</evidence>
<reference evidence="1 2" key="1">
    <citation type="submission" date="2019-02" db="EMBL/GenBank/DDBJ databases">
        <title>Deep-cultivation of Planctomycetes and their phenomic and genomic characterization uncovers novel biology.</title>
        <authorList>
            <person name="Wiegand S."/>
            <person name="Jogler M."/>
            <person name="Boedeker C."/>
            <person name="Pinto D."/>
            <person name="Vollmers J."/>
            <person name="Rivas-Marin E."/>
            <person name="Kohn T."/>
            <person name="Peeters S.H."/>
            <person name="Heuer A."/>
            <person name="Rast P."/>
            <person name="Oberbeckmann S."/>
            <person name="Bunk B."/>
            <person name="Jeske O."/>
            <person name="Meyerdierks A."/>
            <person name="Storesund J.E."/>
            <person name="Kallscheuer N."/>
            <person name="Luecker S."/>
            <person name="Lage O.M."/>
            <person name="Pohl T."/>
            <person name="Merkel B.J."/>
            <person name="Hornburger P."/>
            <person name="Mueller R.-W."/>
            <person name="Bruemmer F."/>
            <person name="Labrenz M."/>
            <person name="Spormann A.M."/>
            <person name="Op Den Camp H."/>
            <person name="Overmann J."/>
            <person name="Amann R."/>
            <person name="Jetten M.S.M."/>
            <person name="Mascher T."/>
            <person name="Medema M.H."/>
            <person name="Devos D.P."/>
            <person name="Kaster A.-K."/>
            <person name="Ovreas L."/>
            <person name="Rohde M."/>
            <person name="Galperin M.Y."/>
            <person name="Jogler C."/>
        </authorList>
    </citation>
    <scope>NUCLEOTIDE SEQUENCE [LARGE SCALE GENOMIC DNA]</scope>
    <source>
        <strain evidence="1 2">Pla52n</strain>
    </source>
</reference>
<dbReference type="Proteomes" id="UP000320176">
    <property type="component" value="Unassembled WGS sequence"/>
</dbReference>
<dbReference type="AlphaFoldDB" id="A0A5C6A444"/>
<name>A0A5C6A444_9BACT</name>
<protein>
    <submittedName>
        <fullName evidence="1">Uncharacterized protein</fullName>
    </submittedName>
</protein>
<accession>A0A5C6A444</accession>
<evidence type="ECO:0000313" key="1">
    <source>
        <dbReference type="EMBL" id="TWT93911.1"/>
    </source>
</evidence>
<sequence>MRMIDPSANSFSEMSCDIVYITRRVSEGFTKYPSLTRRVMNHPG</sequence>
<comment type="caution">
    <text evidence="1">The sequence shown here is derived from an EMBL/GenBank/DDBJ whole genome shotgun (WGS) entry which is preliminary data.</text>
</comment>
<proteinExistence type="predicted"/>
<dbReference type="EMBL" id="SJPN01000008">
    <property type="protein sequence ID" value="TWT93911.1"/>
    <property type="molecule type" value="Genomic_DNA"/>
</dbReference>
<gene>
    <name evidence="1" type="ORF">Pla52n_57390</name>
</gene>
<organism evidence="1 2">
    <name type="scientific">Stieleria varia</name>
    <dbReference type="NCBI Taxonomy" id="2528005"/>
    <lineage>
        <taxon>Bacteria</taxon>
        <taxon>Pseudomonadati</taxon>
        <taxon>Planctomycetota</taxon>
        <taxon>Planctomycetia</taxon>
        <taxon>Pirellulales</taxon>
        <taxon>Pirellulaceae</taxon>
        <taxon>Stieleria</taxon>
    </lineage>
</organism>